<keyword evidence="5" id="KW-1185">Reference proteome</keyword>
<evidence type="ECO:0000313" key="5">
    <source>
        <dbReference type="Proteomes" id="UP000001901"/>
    </source>
</evidence>
<feature type="binding site" evidence="2">
    <location>
        <position position="85"/>
    </location>
    <ligand>
        <name>Mg(2+)</name>
        <dbReference type="ChEBI" id="CHEBI:18420"/>
        <label>1</label>
    </ligand>
</feature>
<feature type="binding site" evidence="2">
    <location>
        <position position="64"/>
    </location>
    <ligand>
        <name>Mg(2+)</name>
        <dbReference type="ChEBI" id="CHEBI:18420"/>
        <label>2</label>
    </ligand>
</feature>
<feature type="transmembrane region" description="Helical" evidence="2">
    <location>
        <begin position="91"/>
        <end position="113"/>
    </location>
</feature>
<reference evidence="4 5" key="1">
    <citation type="journal article" date="2010" name="Stand. Genomic Sci.">
        <title>Complete genome sequence of Archaeoglobus profundus type strain (AV18).</title>
        <authorList>
            <person name="von Jan M."/>
            <person name="Lapidus A."/>
            <person name="Del Rio T.G."/>
            <person name="Copeland A."/>
            <person name="Tice H."/>
            <person name="Cheng J.F."/>
            <person name="Lucas S."/>
            <person name="Chen F."/>
            <person name="Nolan M."/>
            <person name="Goodwin L."/>
            <person name="Han C."/>
            <person name="Pitluck S."/>
            <person name="Liolios K."/>
            <person name="Ivanova N."/>
            <person name="Mavromatis K."/>
            <person name="Ovchinnikova G."/>
            <person name="Chertkov O."/>
            <person name="Pati A."/>
            <person name="Chen A."/>
            <person name="Palaniappan K."/>
            <person name="Land M."/>
            <person name="Hauser L."/>
            <person name="Chang Y.J."/>
            <person name="Jeffries C.D."/>
            <person name="Saunders E."/>
            <person name="Brettin T."/>
            <person name="Detter J.C."/>
            <person name="Chain P."/>
            <person name="Eichinger K."/>
            <person name="Huber H."/>
            <person name="Spring S."/>
            <person name="Rohde M."/>
            <person name="Goker M."/>
            <person name="Wirth R."/>
            <person name="Woyke T."/>
            <person name="Bristow J."/>
            <person name="Eisen J.A."/>
            <person name="Markowitz V."/>
            <person name="Hugenholtz P."/>
            <person name="Kyrpides N.C."/>
            <person name="Klenk H.P."/>
        </authorList>
    </citation>
    <scope>NUCLEOTIDE SEQUENCE [LARGE SCALE GENOMIC DNA]</scope>
    <source>
        <strain evidence="5">DSM 5631 / JCM 9629 / NBRC 100127 / Av18</strain>
    </source>
</reference>
<keyword evidence="1 2" id="KW-0808">Transferase</keyword>
<dbReference type="eggNOG" id="arCOG00670">
    <property type="taxonomic scope" value="Archaea"/>
</dbReference>
<dbReference type="AlphaFoldDB" id="D2RGS6"/>
<feature type="binding site" evidence="2">
    <location>
        <position position="64"/>
    </location>
    <ligand>
        <name>Mg(2+)</name>
        <dbReference type="ChEBI" id="CHEBI:18420"/>
        <label>1</label>
    </ligand>
</feature>
<keyword evidence="2" id="KW-0472">Membrane</keyword>
<keyword evidence="2" id="KW-0444">Lipid biosynthesis</keyword>
<keyword evidence="2" id="KW-1133">Transmembrane helix</keyword>
<dbReference type="EC" id="2.7.8.39" evidence="2"/>
<comment type="cofactor">
    <cofactor evidence="2">
        <name>Mn(2+)</name>
        <dbReference type="ChEBI" id="CHEBI:29035"/>
    </cofactor>
    <cofactor evidence="2">
        <name>Mg(2+)</name>
        <dbReference type="ChEBI" id="CHEBI:18420"/>
    </cofactor>
    <text evidence="2">Binds 2 Mg(2+) or Mn(2+) ions per subunit.</text>
</comment>
<protein>
    <recommendedName>
        <fullName evidence="2">Archaetidylinositol phosphate synthase</fullName>
        <shortName evidence="2">AIP synthase</shortName>
        <ecNumber evidence="2">2.7.8.39</ecNumber>
    </recommendedName>
</protein>
<keyword evidence="2" id="KW-1003">Cell membrane</keyword>
<dbReference type="Proteomes" id="UP000001901">
    <property type="component" value="Chromosome"/>
</dbReference>
<dbReference type="GO" id="GO:0005886">
    <property type="term" value="C:plasma membrane"/>
    <property type="evidence" value="ECO:0007669"/>
    <property type="project" value="UniProtKB-SubCell"/>
</dbReference>
<keyword evidence="2" id="KW-0812">Transmembrane</keyword>
<dbReference type="RefSeq" id="WP_012939837.1">
    <property type="nucleotide sequence ID" value="NC_013741.1"/>
</dbReference>
<evidence type="ECO:0000256" key="2">
    <source>
        <dbReference type="HAMAP-Rule" id="MF_02242"/>
    </source>
</evidence>
<name>D2RGS6_ARCPA</name>
<feature type="active site" description="Proton acceptor" evidence="2">
    <location>
        <position position="89"/>
    </location>
</feature>
<comment type="function">
    <text evidence="2">Catalyzes the formation of archaetidylinositol phosphate (AIP) from CDP-archaeol (CDP-ArOH or CDP-2,3-bis-(O-phytanyl)-sn-glycerol) and 1L-myo-inositol 1-phosphate (IP or 1D-myo-inositol 3-phosphate). AIP is a precursor of archaetidyl-myo-inositol (AI), an ether-type inositol phospholipid ubiquitously distributed in archaea membranes and essential for glycolipid biosynthesis in archaea.</text>
</comment>
<dbReference type="KEGG" id="apo:Arcpr_0433"/>
<dbReference type="HAMAP" id="MF_02242">
    <property type="entry name" value="AIP_synthase"/>
    <property type="match status" value="1"/>
</dbReference>
<dbReference type="NCBIfam" id="NF040950">
    <property type="entry name" value="archin_ph_syn"/>
    <property type="match status" value="1"/>
</dbReference>
<feature type="transmembrane region" description="Helical" evidence="2">
    <location>
        <begin position="144"/>
        <end position="167"/>
    </location>
</feature>
<keyword evidence="2" id="KW-0464">Manganese</keyword>
<comment type="pathway">
    <text evidence="2">Lipid metabolism; phospholipid metabolism.</text>
</comment>
<feature type="binding site" evidence="2">
    <location>
        <position position="85"/>
    </location>
    <ligand>
        <name>Mg(2+)</name>
        <dbReference type="ChEBI" id="CHEBI:18420"/>
        <label>2</label>
    </ligand>
</feature>
<evidence type="ECO:0000313" key="4">
    <source>
        <dbReference type="EMBL" id="ADB57501.1"/>
    </source>
</evidence>
<evidence type="ECO:0000256" key="3">
    <source>
        <dbReference type="RuleBase" id="RU003750"/>
    </source>
</evidence>
<keyword evidence="2" id="KW-0460">Magnesium</keyword>
<dbReference type="GeneID" id="8739091"/>
<dbReference type="GO" id="GO:0000287">
    <property type="term" value="F:magnesium ion binding"/>
    <property type="evidence" value="ECO:0007669"/>
    <property type="project" value="UniProtKB-UniRule"/>
</dbReference>
<dbReference type="InterPro" id="IPR054868">
    <property type="entry name" value="archin_ph_syn"/>
</dbReference>
<sequence length="187" mass="20532">MLSAIKGRTTELLKPITNILAKIGIKPNHLTILGLLLGFLCAYEIYLGNYTVSVILLILSSLMDALDGALARDKGMITEFGGFLDSVLDRYVDIAIFFALGFQVGWVLAVFALSGALMVSYTRARAEKIIPKCDVGIAERGERLILIMIGLAFPSILESIVLIVGILSHLTALHRIIYTYKECKRKT</sequence>
<feature type="binding site" evidence="2">
    <location>
        <position position="67"/>
    </location>
    <ligand>
        <name>Mg(2+)</name>
        <dbReference type="ChEBI" id="CHEBI:18420"/>
        <label>1</label>
    </ligand>
</feature>
<dbReference type="InterPro" id="IPR000462">
    <property type="entry name" value="CDP-OH_P_trans"/>
</dbReference>
<keyword evidence="2" id="KW-0479">Metal-binding</keyword>
<dbReference type="InterPro" id="IPR044270">
    <property type="entry name" value="AIP_synthase"/>
</dbReference>
<dbReference type="HOGENOM" id="CLU_080384_1_2_2"/>
<keyword evidence="2" id="KW-0443">Lipid metabolism</keyword>
<dbReference type="UniPathway" id="UPA00085"/>
<keyword evidence="2" id="KW-1208">Phospholipid metabolism</keyword>
<dbReference type="PaxDb" id="572546-Arcpr_0433"/>
<dbReference type="InterPro" id="IPR043130">
    <property type="entry name" value="CDP-OH_PTrfase_TM_dom"/>
</dbReference>
<dbReference type="EMBL" id="CP001857">
    <property type="protein sequence ID" value="ADB57501.1"/>
    <property type="molecule type" value="Genomic_DNA"/>
</dbReference>
<dbReference type="GO" id="GO:0016780">
    <property type="term" value="F:phosphotransferase activity, for other substituted phosphate groups"/>
    <property type="evidence" value="ECO:0007669"/>
    <property type="project" value="UniProtKB-UniRule"/>
</dbReference>
<dbReference type="Pfam" id="PF01066">
    <property type="entry name" value="CDP-OH_P_transf"/>
    <property type="match status" value="1"/>
</dbReference>
<dbReference type="InterPro" id="IPR048254">
    <property type="entry name" value="CDP_ALCOHOL_P_TRANSF_CS"/>
</dbReference>
<comment type="similarity">
    <text evidence="2 3">Belongs to the CDP-alcohol phosphatidyltransferase class-I family.</text>
</comment>
<comment type="caution">
    <text evidence="2">Lacks conserved residue(s) required for the propagation of feature annotation.</text>
</comment>
<comment type="subcellular location">
    <subcellularLocation>
        <location evidence="2">Cell membrane</location>
        <topology evidence="2">Multi-pass membrane protein</topology>
    </subcellularLocation>
</comment>
<dbReference type="PROSITE" id="PS00379">
    <property type="entry name" value="CDP_ALCOHOL_P_TRANSF"/>
    <property type="match status" value="1"/>
</dbReference>
<dbReference type="STRING" id="572546.Arcpr_0433"/>
<dbReference type="GO" id="GO:0008654">
    <property type="term" value="P:phospholipid biosynthetic process"/>
    <property type="evidence" value="ECO:0007669"/>
    <property type="project" value="UniProtKB-UniRule"/>
</dbReference>
<dbReference type="Gene3D" id="1.20.120.1760">
    <property type="match status" value="1"/>
</dbReference>
<dbReference type="OrthoDB" id="9904at2157"/>
<comment type="catalytic activity">
    <reaction evidence="2">
        <text>CDP-2,3-bis-O-(phytanyl)-sn-glycerol + 1D-myo-inositol 3-phosphate = saturated 1-archaetidyl-1D-myo-inositol 3-phosphate + CMP + H(+)</text>
        <dbReference type="Rhea" id="RHEA:36823"/>
        <dbReference type="ChEBI" id="CHEBI:15378"/>
        <dbReference type="ChEBI" id="CHEBI:58401"/>
        <dbReference type="ChEBI" id="CHEBI:60377"/>
        <dbReference type="ChEBI" id="CHEBI:74004"/>
        <dbReference type="ChEBI" id="CHEBI:74006"/>
        <dbReference type="EC" id="2.7.8.39"/>
    </reaction>
</comment>
<organism evidence="4 5">
    <name type="scientific">Archaeoglobus profundus (strain DSM 5631 / JCM 9629 / NBRC 100127 / Av18)</name>
    <dbReference type="NCBI Taxonomy" id="572546"/>
    <lineage>
        <taxon>Archaea</taxon>
        <taxon>Methanobacteriati</taxon>
        <taxon>Methanobacteriota</taxon>
        <taxon>Archaeoglobi</taxon>
        <taxon>Archaeoglobales</taxon>
        <taxon>Archaeoglobaceae</taxon>
        <taxon>Archaeoglobus</taxon>
    </lineage>
</organism>
<feature type="binding site" evidence="2">
    <location>
        <position position="89"/>
    </location>
    <ligand>
        <name>Mg(2+)</name>
        <dbReference type="ChEBI" id="CHEBI:18420"/>
        <label>2</label>
    </ligand>
</feature>
<accession>D2RGS6</accession>
<evidence type="ECO:0000256" key="1">
    <source>
        <dbReference type="ARBA" id="ARBA00022679"/>
    </source>
</evidence>
<proteinExistence type="inferred from homology"/>
<gene>
    <name evidence="4" type="ordered locus">Arcpr_0433</name>
</gene>